<gene>
    <name evidence="1" type="ORF">SJS77_09665</name>
</gene>
<evidence type="ECO:0000313" key="2">
    <source>
        <dbReference type="Proteomes" id="UP001277183"/>
    </source>
</evidence>
<feature type="non-terminal residue" evidence="1">
    <location>
        <position position="89"/>
    </location>
</feature>
<dbReference type="Proteomes" id="UP001277183">
    <property type="component" value="Unassembled WGS sequence"/>
</dbReference>
<protein>
    <recommendedName>
        <fullName evidence="3">DUF4102 domain-containing protein</fullName>
    </recommendedName>
</protein>
<comment type="caution">
    <text evidence="1">The sequence shown here is derived from an EMBL/GenBank/DDBJ whole genome shotgun (WGS) entry which is preliminary data.</text>
</comment>
<dbReference type="AlphaFoldDB" id="A0AAW9EYH3"/>
<evidence type="ECO:0008006" key="3">
    <source>
        <dbReference type="Google" id="ProtNLM"/>
    </source>
</evidence>
<dbReference type="EMBL" id="JAWZVU010000057">
    <property type="protein sequence ID" value="MDX7720744.1"/>
    <property type="molecule type" value="Genomic_DNA"/>
</dbReference>
<evidence type="ECO:0000313" key="1">
    <source>
        <dbReference type="EMBL" id="MDX7720744.1"/>
    </source>
</evidence>
<organism evidence="1 2">
    <name type="scientific">Aeromonas caviae</name>
    <name type="common">Aeromonas punctata</name>
    <dbReference type="NCBI Taxonomy" id="648"/>
    <lineage>
        <taxon>Bacteria</taxon>
        <taxon>Pseudomonadati</taxon>
        <taxon>Pseudomonadota</taxon>
        <taxon>Gammaproteobacteria</taxon>
        <taxon>Aeromonadales</taxon>
        <taxon>Aeromonadaceae</taxon>
        <taxon>Aeromonas</taxon>
    </lineage>
</organism>
<accession>A0AAW9EYH3</accession>
<sequence length="89" mass="10227">MSDLIDVLSKFSVHDLARMLAERIEADSQSTFKNRHDLGGGITLFKQKGSSRWHCRVHQPADGIYDYRQRVIPPYFRALKRRGHAACAK</sequence>
<reference evidence="1" key="1">
    <citation type="submission" date="2023-11" db="EMBL/GenBank/DDBJ databases">
        <title>WGS of Aeromonas in Northern Israel.</title>
        <authorList>
            <person name="Hershko Y."/>
        </authorList>
    </citation>
    <scope>NUCLEOTIDE SEQUENCE</scope>
    <source>
        <strain evidence="1">77416</strain>
    </source>
</reference>
<dbReference type="RefSeq" id="WP_319886625.1">
    <property type="nucleotide sequence ID" value="NZ_JAWZVU010000057.1"/>
</dbReference>
<name>A0AAW9EYH3_AERCA</name>
<proteinExistence type="predicted"/>